<protein>
    <submittedName>
        <fullName evidence="5">GntR family transcriptional regulator</fullName>
    </submittedName>
</protein>
<dbReference type="InterPro" id="IPR036388">
    <property type="entry name" value="WH-like_DNA-bd_sf"/>
</dbReference>
<dbReference type="EMBL" id="JAUKWQ010000004">
    <property type="protein sequence ID" value="MDO1583354.1"/>
    <property type="molecule type" value="Genomic_DNA"/>
</dbReference>
<dbReference type="SMART" id="SM00895">
    <property type="entry name" value="FCD"/>
    <property type="match status" value="1"/>
</dbReference>
<dbReference type="PANTHER" id="PTHR43537">
    <property type="entry name" value="TRANSCRIPTIONAL REGULATOR, GNTR FAMILY"/>
    <property type="match status" value="1"/>
</dbReference>
<dbReference type="Gene3D" id="1.20.120.530">
    <property type="entry name" value="GntR ligand-binding domain-like"/>
    <property type="match status" value="1"/>
</dbReference>
<dbReference type="Gene3D" id="1.10.10.10">
    <property type="entry name" value="Winged helix-like DNA-binding domain superfamily/Winged helix DNA-binding domain"/>
    <property type="match status" value="1"/>
</dbReference>
<dbReference type="SUPFAM" id="SSF48008">
    <property type="entry name" value="GntR ligand-binding domain-like"/>
    <property type="match status" value="1"/>
</dbReference>
<evidence type="ECO:0000313" key="6">
    <source>
        <dbReference type="Proteomes" id="UP001169006"/>
    </source>
</evidence>
<evidence type="ECO:0000256" key="2">
    <source>
        <dbReference type="ARBA" id="ARBA00023125"/>
    </source>
</evidence>
<dbReference type="InterPro" id="IPR036390">
    <property type="entry name" value="WH_DNA-bd_sf"/>
</dbReference>
<dbReference type="InterPro" id="IPR008920">
    <property type="entry name" value="TF_FadR/GntR_C"/>
</dbReference>
<reference evidence="5" key="1">
    <citation type="journal article" date="2015" name="Int. J. Syst. Evol. Microbiol.">
        <title>Rhizobium oryzicola sp. nov., potential plant-growth-promoting endophytic bacteria isolated from rice roots.</title>
        <authorList>
            <person name="Zhang X.X."/>
            <person name="Gao J.S."/>
            <person name="Cao Y.H."/>
            <person name="Sheirdil R.A."/>
            <person name="Wang X.C."/>
            <person name="Zhang L."/>
        </authorList>
    </citation>
    <scope>NUCLEOTIDE SEQUENCE</scope>
    <source>
        <strain evidence="5">05753</strain>
    </source>
</reference>
<dbReference type="Pfam" id="PF00392">
    <property type="entry name" value="GntR"/>
    <property type="match status" value="1"/>
</dbReference>
<proteinExistence type="predicted"/>
<feature type="domain" description="HTH gntR-type" evidence="4">
    <location>
        <begin position="12"/>
        <end position="79"/>
    </location>
</feature>
<keyword evidence="2" id="KW-0238">DNA-binding</keyword>
<reference evidence="5" key="2">
    <citation type="submission" date="2023-07" db="EMBL/GenBank/DDBJ databases">
        <authorList>
            <person name="Sun H."/>
        </authorList>
    </citation>
    <scope>NUCLEOTIDE SEQUENCE</scope>
    <source>
        <strain evidence="5">05753</strain>
    </source>
</reference>
<sequence length="249" mass="27767">MNAKNLTEGAKETIADQIYKSIRKDLMECRWPAGHTLKIRKLSEEFGVSPMPVRLALKRLGEEGALTVEENRSARVPVISQRRFSEFYEITVRLETLALERASARITPLQLTSLLERAEAIRLEIEDGRTAGYAQRFNSILMEVYRIGGSSALIEMIEYAWVHVAPPSNAIFEAPEFVGRIHAHLIEIFQALRRKDSIAAANALVAALSFAERSILPLADEESGPSPVRAPKRRGRKEIYAAEGLAGEV</sequence>
<name>A0ABT8SYV0_9HYPH</name>
<dbReference type="Pfam" id="PF07729">
    <property type="entry name" value="FCD"/>
    <property type="match status" value="1"/>
</dbReference>
<dbReference type="InterPro" id="IPR011711">
    <property type="entry name" value="GntR_C"/>
</dbReference>
<dbReference type="InterPro" id="IPR000524">
    <property type="entry name" value="Tscrpt_reg_HTH_GntR"/>
</dbReference>
<dbReference type="PANTHER" id="PTHR43537:SF39">
    <property type="entry name" value="HTH-TYPE TRANSCRIPTIONAL REGULATOR MCBR"/>
    <property type="match status" value="1"/>
</dbReference>
<evidence type="ECO:0000259" key="4">
    <source>
        <dbReference type="PROSITE" id="PS50949"/>
    </source>
</evidence>
<dbReference type="SMART" id="SM00345">
    <property type="entry name" value="HTH_GNTR"/>
    <property type="match status" value="1"/>
</dbReference>
<dbReference type="PROSITE" id="PS50949">
    <property type="entry name" value="HTH_GNTR"/>
    <property type="match status" value="1"/>
</dbReference>
<evidence type="ECO:0000313" key="5">
    <source>
        <dbReference type="EMBL" id="MDO1583354.1"/>
    </source>
</evidence>
<keyword evidence="6" id="KW-1185">Reference proteome</keyword>
<dbReference type="SUPFAM" id="SSF46785">
    <property type="entry name" value="Winged helix' DNA-binding domain"/>
    <property type="match status" value="1"/>
</dbReference>
<dbReference type="Proteomes" id="UP001169006">
    <property type="component" value="Unassembled WGS sequence"/>
</dbReference>
<keyword evidence="1" id="KW-0805">Transcription regulation</keyword>
<accession>A0ABT8SYV0</accession>
<gene>
    <name evidence="5" type="ORF">Q2T52_14770</name>
</gene>
<dbReference type="RefSeq" id="WP_302077543.1">
    <property type="nucleotide sequence ID" value="NZ_JAUKWQ010000004.1"/>
</dbReference>
<keyword evidence="3" id="KW-0804">Transcription</keyword>
<evidence type="ECO:0000256" key="1">
    <source>
        <dbReference type="ARBA" id="ARBA00023015"/>
    </source>
</evidence>
<comment type="caution">
    <text evidence="5">The sequence shown here is derived from an EMBL/GenBank/DDBJ whole genome shotgun (WGS) entry which is preliminary data.</text>
</comment>
<organism evidence="5 6">
    <name type="scientific">Rhizobium oryzicola</name>
    <dbReference type="NCBI Taxonomy" id="1232668"/>
    <lineage>
        <taxon>Bacteria</taxon>
        <taxon>Pseudomonadati</taxon>
        <taxon>Pseudomonadota</taxon>
        <taxon>Alphaproteobacteria</taxon>
        <taxon>Hyphomicrobiales</taxon>
        <taxon>Rhizobiaceae</taxon>
        <taxon>Rhizobium/Agrobacterium group</taxon>
        <taxon>Rhizobium</taxon>
    </lineage>
</organism>
<evidence type="ECO:0000256" key="3">
    <source>
        <dbReference type="ARBA" id="ARBA00023163"/>
    </source>
</evidence>